<dbReference type="GO" id="GO:0030976">
    <property type="term" value="F:thiamine pyrophosphate binding"/>
    <property type="evidence" value="ECO:0007669"/>
    <property type="project" value="InterPro"/>
</dbReference>
<dbReference type="SUPFAM" id="SSF52518">
    <property type="entry name" value="Thiamin diphosphate-binding fold (THDP-binding)"/>
    <property type="match status" value="1"/>
</dbReference>
<dbReference type="InterPro" id="IPR029061">
    <property type="entry name" value="THDP-binding"/>
</dbReference>
<evidence type="ECO:0000256" key="6">
    <source>
        <dbReference type="ARBA" id="ARBA00023002"/>
    </source>
</evidence>
<organism evidence="12 13">
    <name type="scientific">Anaerobranca californiensis DSM 14826</name>
    <dbReference type="NCBI Taxonomy" id="1120989"/>
    <lineage>
        <taxon>Bacteria</taxon>
        <taxon>Bacillati</taxon>
        <taxon>Bacillota</taxon>
        <taxon>Clostridia</taxon>
        <taxon>Eubacteriales</taxon>
        <taxon>Proteinivoracaceae</taxon>
        <taxon>Anaerobranca</taxon>
    </lineage>
</organism>
<evidence type="ECO:0000256" key="3">
    <source>
        <dbReference type="ARBA" id="ARBA00001966"/>
    </source>
</evidence>
<evidence type="ECO:0000256" key="9">
    <source>
        <dbReference type="ARBA" id="ARBA00023052"/>
    </source>
</evidence>
<keyword evidence="8" id="KW-0411">Iron-sulfur</keyword>
<dbReference type="RefSeq" id="WP_072906570.1">
    <property type="nucleotide sequence ID" value="NZ_FRAI01000007.1"/>
</dbReference>
<sequence length="282" mass="31338">MCEFKTYETAWCPGCGNFSILKGLKRALEELGKKPHEVVISSGIGQAAKIPQYINVNGFNGLHGRAVPVGAAIKIANKNLTVIVESGDGDTYGEGGNHFIHNIRRNIDIAHFVHNNQIYGLTKGQASPTTGTGQITGVQTMGVLNHPFNPLTVALSLGATFVARTFSGDEEHMVEMMKEAILHKGYALVDILQPCVTFNKVNTFKWYKDRVVKIDPNHDLTDYFGAYKLAHQWGDEGIPIGIFYKKEEKTYHEKIQHLDKGLPLVDREINPLKAEKYLADFK</sequence>
<protein>
    <submittedName>
        <fullName evidence="12">2-oxoglutarate ferredoxin oxidoreductase subunit beta</fullName>
    </submittedName>
</protein>
<evidence type="ECO:0000313" key="13">
    <source>
        <dbReference type="Proteomes" id="UP000243547"/>
    </source>
</evidence>
<gene>
    <name evidence="12" type="ORF">SAMN02745227_00844</name>
</gene>
<dbReference type="EMBL" id="FRAI01000007">
    <property type="protein sequence ID" value="SHJ84643.1"/>
    <property type="molecule type" value="Genomic_DNA"/>
</dbReference>
<comment type="cofactor">
    <cofactor evidence="1">
        <name>Mg(2+)</name>
        <dbReference type="ChEBI" id="CHEBI:18420"/>
    </cofactor>
</comment>
<feature type="domain" description="Thiamine pyrophosphate enzyme TPP-binding" evidence="10">
    <location>
        <begin position="48"/>
        <end position="191"/>
    </location>
</feature>
<name>A0A1M6MMY8_9FIRM</name>
<evidence type="ECO:0000256" key="7">
    <source>
        <dbReference type="ARBA" id="ARBA00023004"/>
    </source>
</evidence>
<accession>A0A1M6MMY8</accession>
<dbReference type="GO" id="GO:0046872">
    <property type="term" value="F:metal ion binding"/>
    <property type="evidence" value="ECO:0007669"/>
    <property type="project" value="UniProtKB-KW"/>
</dbReference>
<evidence type="ECO:0000256" key="8">
    <source>
        <dbReference type="ARBA" id="ARBA00023014"/>
    </source>
</evidence>
<dbReference type="InterPro" id="IPR011896">
    <property type="entry name" value="OFOB"/>
</dbReference>
<reference evidence="13" key="1">
    <citation type="submission" date="2016-11" db="EMBL/GenBank/DDBJ databases">
        <authorList>
            <person name="Varghese N."/>
            <person name="Submissions S."/>
        </authorList>
    </citation>
    <scope>NUCLEOTIDE SEQUENCE [LARGE SCALE GENOMIC DNA]</scope>
    <source>
        <strain evidence="13">DSM 14826</strain>
    </source>
</reference>
<dbReference type="Gene3D" id="3.40.50.970">
    <property type="match status" value="1"/>
</dbReference>
<dbReference type="OrthoDB" id="9775140at2"/>
<dbReference type="AlphaFoldDB" id="A0A1M6MMY8"/>
<dbReference type="PANTHER" id="PTHR48084:SF4">
    <property type="entry name" value="2-OXOGLUTARATE OXIDOREDUCTASE SUBUNIT KORB"/>
    <property type="match status" value="1"/>
</dbReference>
<feature type="domain" description="Pyruvate ferredoxin oxidoreductase beta subunit C-terminal" evidence="11">
    <location>
        <begin position="195"/>
        <end position="259"/>
    </location>
</feature>
<comment type="cofactor">
    <cofactor evidence="2">
        <name>thiamine diphosphate</name>
        <dbReference type="ChEBI" id="CHEBI:58937"/>
    </cofactor>
</comment>
<dbReference type="InterPro" id="IPR011766">
    <property type="entry name" value="TPP_enzyme_TPP-bd"/>
</dbReference>
<keyword evidence="6" id="KW-0560">Oxidoreductase</keyword>
<evidence type="ECO:0000313" key="12">
    <source>
        <dbReference type="EMBL" id="SHJ84643.1"/>
    </source>
</evidence>
<keyword evidence="5" id="KW-0460">Magnesium</keyword>
<dbReference type="GO" id="GO:0016625">
    <property type="term" value="F:oxidoreductase activity, acting on the aldehyde or oxo group of donors, iron-sulfur protein as acceptor"/>
    <property type="evidence" value="ECO:0007669"/>
    <property type="project" value="UniProtKB-ARBA"/>
</dbReference>
<dbReference type="STRING" id="1120989.SAMN02745227_00844"/>
<keyword evidence="13" id="KW-1185">Reference proteome</keyword>
<evidence type="ECO:0000256" key="1">
    <source>
        <dbReference type="ARBA" id="ARBA00001946"/>
    </source>
</evidence>
<dbReference type="GO" id="GO:0051536">
    <property type="term" value="F:iron-sulfur cluster binding"/>
    <property type="evidence" value="ECO:0007669"/>
    <property type="project" value="UniProtKB-KW"/>
</dbReference>
<keyword evidence="9" id="KW-0786">Thiamine pyrophosphate</keyword>
<keyword evidence="4" id="KW-0479">Metal-binding</keyword>
<evidence type="ECO:0000256" key="5">
    <source>
        <dbReference type="ARBA" id="ARBA00022842"/>
    </source>
</evidence>
<dbReference type="GO" id="GO:0045333">
    <property type="term" value="P:cellular respiration"/>
    <property type="evidence" value="ECO:0007669"/>
    <property type="project" value="UniProtKB-ARBA"/>
</dbReference>
<comment type="cofactor">
    <cofactor evidence="3">
        <name>[4Fe-4S] cluster</name>
        <dbReference type="ChEBI" id="CHEBI:49883"/>
    </cofactor>
</comment>
<dbReference type="CDD" id="cd03375">
    <property type="entry name" value="TPP_OGFOR"/>
    <property type="match status" value="1"/>
</dbReference>
<dbReference type="Pfam" id="PF02775">
    <property type="entry name" value="TPP_enzyme_C"/>
    <property type="match status" value="1"/>
</dbReference>
<dbReference type="InterPro" id="IPR051457">
    <property type="entry name" value="2-oxoacid:Fd_oxidoreductase"/>
</dbReference>
<evidence type="ECO:0000259" key="10">
    <source>
        <dbReference type="Pfam" id="PF02775"/>
    </source>
</evidence>
<dbReference type="NCBIfam" id="TIGR02177">
    <property type="entry name" value="PorB_KorB"/>
    <property type="match status" value="1"/>
</dbReference>
<dbReference type="InterPro" id="IPR032686">
    <property type="entry name" value="PFO_beta_C"/>
</dbReference>
<evidence type="ECO:0000259" key="11">
    <source>
        <dbReference type="Pfam" id="PF12367"/>
    </source>
</evidence>
<dbReference type="PANTHER" id="PTHR48084">
    <property type="entry name" value="2-OXOGLUTARATE OXIDOREDUCTASE SUBUNIT KORB-RELATED"/>
    <property type="match status" value="1"/>
</dbReference>
<evidence type="ECO:0000256" key="4">
    <source>
        <dbReference type="ARBA" id="ARBA00022723"/>
    </source>
</evidence>
<dbReference type="Pfam" id="PF12367">
    <property type="entry name" value="PFO_beta_C"/>
    <property type="match status" value="1"/>
</dbReference>
<keyword evidence="7" id="KW-0408">Iron</keyword>
<evidence type="ECO:0000256" key="2">
    <source>
        <dbReference type="ARBA" id="ARBA00001964"/>
    </source>
</evidence>
<proteinExistence type="predicted"/>
<dbReference type="Proteomes" id="UP000243547">
    <property type="component" value="Unassembled WGS sequence"/>
</dbReference>